<dbReference type="Pfam" id="PF11798">
    <property type="entry name" value="IMS_HHH"/>
    <property type="match status" value="1"/>
</dbReference>
<dbReference type="GO" id="GO:0070987">
    <property type="term" value="P:error-free translesion synthesis"/>
    <property type="evidence" value="ECO:0007669"/>
    <property type="project" value="UniProtKB-ARBA"/>
</dbReference>
<dbReference type="InterPro" id="IPR043128">
    <property type="entry name" value="Rev_trsase/Diguanyl_cyclase"/>
</dbReference>
<dbReference type="Gene3D" id="3.30.160.60">
    <property type="entry name" value="Classic Zinc Finger"/>
    <property type="match status" value="1"/>
</dbReference>
<evidence type="ECO:0000256" key="11">
    <source>
        <dbReference type="ARBA" id="ARBA00023204"/>
    </source>
</evidence>
<dbReference type="GO" id="GO:0003684">
    <property type="term" value="F:damaged DNA binding"/>
    <property type="evidence" value="ECO:0007669"/>
    <property type="project" value="InterPro"/>
</dbReference>
<dbReference type="InterPro" id="IPR022880">
    <property type="entry name" value="DNApol_IV"/>
</dbReference>
<dbReference type="InterPro" id="IPR017961">
    <property type="entry name" value="DNA_pol_Y-fam_little_finger"/>
</dbReference>
<comment type="catalytic activity">
    <reaction evidence="12">
        <text>DNA(n) + a 2'-deoxyribonucleoside 5'-triphosphate = DNA(n+1) + diphosphate</text>
        <dbReference type="Rhea" id="RHEA:22508"/>
        <dbReference type="Rhea" id="RHEA-COMP:17339"/>
        <dbReference type="Rhea" id="RHEA-COMP:17340"/>
        <dbReference type="ChEBI" id="CHEBI:33019"/>
        <dbReference type="ChEBI" id="CHEBI:61560"/>
        <dbReference type="ChEBI" id="CHEBI:173112"/>
        <dbReference type="EC" id="2.7.7.7"/>
    </reaction>
</comment>
<feature type="region of interest" description="Disordered" evidence="13">
    <location>
        <begin position="509"/>
        <end position="528"/>
    </location>
</feature>
<dbReference type="Gene3D" id="1.10.150.810">
    <property type="match status" value="2"/>
</dbReference>
<keyword evidence="5" id="KW-0548">Nucleotidyltransferase</keyword>
<keyword evidence="7" id="KW-0479">Metal-binding</keyword>
<evidence type="ECO:0000313" key="15">
    <source>
        <dbReference type="EMBL" id="GJJ06399.1"/>
    </source>
</evidence>
<keyword evidence="4" id="KW-0808">Transferase</keyword>
<feature type="region of interest" description="Disordered" evidence="13">
    <location>
        <begin position="428"/>
        <end position="455"/>
    </location>
</feature>
<evidence type="ECO:0000256" key="3">
    <source>
        <dbReference type="ARBA" id="ARBA00016178"/>
    </source>
</evidence>
<keyword evidence="11" id="KW-0234">DNA repair</keyword>
<dbReference type="GO" id="GO:0042276">
    <property type="term" value="P:error-prone translesion synthesis"/>
    <property type="evidence" value="ECO:0007669"/>
    <property type="project" value="TreeGrafter"/>
</dbReference>
<dbReference type="InterPro" id="IPR001126">
    <property type="entry name" value="UmuC"/>
</dbReference>
<dbReference type="Gene3D" id="3.40.1170.60">
    <property type="match status" value="1"/>
</dbReference>
<dbReference type="GO" id="GO:0005634">
    <property type="term" value="C:nucleus"/>
    <property type="evidence" value="ECO:0007669"/>
    <property type="project" value="TreeGrafter"/>
</dbReference>
<dbReference type="EC" id="2.7.7.7" evidence="2"/>
<feature type="domain" description="UmuC" evidence="14">
    <location>
        <begin position="103"/>
        <end position="255"/>
    </location>
</feature>
<sequence>MEESLVKRLAGPSTGKAGLAKDQTEINRIIAQASKGSKFFENERRKDQELTQRIHKLIKHRDELLKGIDVGTLSHSASVLICKLSQSQILNLETSQRDLSQYIVHADMDAFFAAVELLDNPKLKGHPFGVGKGVLTTASYDARQYGVRSGMPVMGILRQYDPEMLAAGADEAFLNITNYCKEHSMSPEECVQKLQTHVHAATSLTVSAGIAPNKMLAKICSDKNKPNGQFQLLFNRDAILSFMRDLPIRKIPGIGRVTERLLDAIGIKTCGDIYSQRAVLFLLDKQFHSESLFLTYLGIASNVVQPMHRNERKSVGSERTFDPINDPGLILQRLEQCAQDLEGDLEDKGWAGQTVTLKYKLDTYQAIVILRLTVFTRAKSLTRFVSTKKELLTIGKSLLLTELPLCIRLIGLRVTKLKDLRAPENQGVKRLMASPSKKPPQDVVQKEETDVDLEEERAMAEYEDEIDQEAIMASQAAADEAENDDVDSTSPLTSNPITAFSKRKLVEPLTHDNPSSAQKPTSVTRQVVDRTEPETFTCPICDKSLAVDNDSLNQHVDFCLSKDAIMAATIMSNESSKRRKL</sequence>
<evidence type="ECO:0000256" key="10">
    <source>
        <dbReference type="ARBA" id="ARBA00022932"/>
    </source>
</evidence>
<dbReference type="GO" id="GO:0046872">
    <property type="term" value="F:metal ion binding"/>
    <property type="evidence" value="ECO:0007669"/>
    <property type="project" value="UniProtKB-KW"/>
</dbReference>
<dbReference type="GO" id="GO:0003887">
    <property type="term" value="F:DNA-directed DNA polymerase activity"/>
    <property type="evidence" value="ECO:0007669"/>
    <property type="project" value="UniProtKB-KW"/>
</dbReference>
<dbReference type="SUPFAM" id="SSF56672">
    <property type="entry name" value="DNA/RNA polymerases"/>
    <property type="match status" value="1"/>
</dbReference>
<dbReference type="GO" id="GO:0006281">
    <property type="term" value="P:DNA repair"/>
    <property type="evidence" value="ECO:0007669"/>
    <property type="project" value="UniProtKB-KW"/>
</dbReference>
<feature type="region of interest" description="Disordered" evidence="13">
    <location>
        <begin position="475"/>
        <end position="498"/>
    </location>
</feature>
<organism evidence="15 16">
    <name type="scientific">Clathrus columnatus</name>
    <dbReference type="NCBI Taxonomy" id="1419009"/>
    <lineage>
        <taxon>Eukaryota</taxon>
        <taxon>Fungi</taxon>
        <taxon>Dikarya</taxon>
        <taxon>Basidiomycota</taxon>
        <taxon>Agaricomycotina</taxon>
        <taxon>Agaricomycetes</taxon>
        <taxon>Phallomycetidae</taxon>
        <taxon>Phallales</taxon>
        <taxon>Clathraceae</taxon>
        <taxon>Clathrus</taxon>
    </lineage>
</organism>
<proteinExistence type="inferred from homology"/>
<keyword evidence="10" id="KW-0239">DNA-directed DNA polymerase</keyword>
<dbReference type="InterPro" id="IPR036775">
    <property type="entry name" value="DNA_pol_Y-fam_lit_finger_sf"/>
</dbReference>
<keyword evidence="9" id="KW-0460">Magnesium</keyword>
<feature type="compositionally biased region" description="Polar residues" evidence="13">
    <location>
        <begin position="488"/>
        <end position="498"/>
    </location>
</feature>
<evidence type="ECO:0000256" key="12">
    <source>
        <dbReference type="ARBA" id="ARBA00049244"/>
    </source>
</evidence>
<dbReference type="PANTHER" id="PTHR11076:SF33">
    <property type="entry name" value="DNA POLYMERASE KAPPA"/>
    <property type="match status" value="1"/>
</dbReference>
<dbReference type="AlphaFoldDB" id="A0AAV5A103"/>
<protein>
    <recommendedName>
        <fullName evidence="3">DNA polymerase kappa</fullName>
        <ecNumber evidence="2">2.7.7.7</ecNumber>
    </recommendedName>
</protein>
<dbReference type="Gene3D" id="3.30.70.270">
    <property type="match status" value="1"/>
</dbReference>
<dbReference type="Pfam" id="PF00817">
    <property type="entry name" value="IMS"/>
    <property type="match status" value="1"/>
</dbReference>
<evidence type="ECO:0000259" key="14">
    <source>
        <dbReference type="PROSITE" id="PS50173"/>
    </source>
</evidence>
<dbReference type="InterPro" id="IPR024728">
    <property type="entry name" value="PolY_HhH_motif"/>
</dbReference>
<dbReference type="Pfam" id="PF11799">
    <property type="entry name" value="IMS_C"/>
    <property type="match status" value="1"/>
</dbReference>
<evidence type="ECO:0000256" key="5">
    <source>
        <dbReference type="ARBA" id="ARBA00022695"/>
    </source>
</evidence>
<feature type="compositionally biased region" description="Polar residues" evidence="13">
    <location>
        <begin position="512"/>
        <end position="525"/>
    </location>
</feature>
<comment type="caution">
    <text evidence="15">The sequence shown here is derived from an EMBL/GenBank/DDBJ whole genome shotgun (WGS) entry which is preliminary data.</text>
</comment>
<keyword evidence="8" id="KW-0227">DNA damage</keyword>
<dbReference type="InterPro" id="IPR043502">
    <property type="entry name" value="DNA/RNA_pol_sf"/>
</dbReference>
<dbReference type="Proteomes" id="UP001050691">
    <property type="component" value="Unassembled WGS sequence"/>
</dbReference>
<evidence type="ECO:0000313" key="16">
    <source>
        <dbReference type="Proteomes" id="UP001050691"/>
    </source>
</evidence>
<dbReference type="InterPro" id="IPR050116">
    <property type="entry name" value="DNA_polymerase-Y"/>
</dbReference>
<evidence type="ECO:0000256" key="9">
    <source>
        <dbReference type="ARBA" id="ARBA00022842"/>
    </source>
</evidence>
<evidence type="ECO:0000256" key="6">
    <source>
        <dbReference type="ARBA" id="ARBA00022705"/>
    </source>
</evidence>
<dbReference type="FunFam" id="3.30.1490.100:FF:000004">
    <property type="entry name" value="DNA polymerase IV"/>
    <property type="match status" value="1"/>
</dbReference>
<keyword evidence="16" id="KW-1185">Reference proteome</keyword>
<name>A0AAV5A103_9AGAM</name>
<dbReference type="FunFam" id="1.10.150.810:FF:000001">
    <property type="entry name" value="DNA polymerase kappa"/>
    <property type="match status" value="1"/>
</dbReference>
<accession>A0AAV5A103</accession>
<dbReference type="CDD" id="cd03586">
    <property type="entry name" value="PolY_Pol_IV_kappa"/>
    <property type="match status" value="1"/>
</dbReference>
<evidence type="ECO:0000256" key="7">
    <source>
        <dbReference type="ARBA" id="ARBA00022723"/>
    </source>
</evidence>
<gene>
    <name evidence="15" type="ORF">Clacol_000590</name>
</gene>
<evidence type="ECO:0000256" key="2">
    <source>
        <dbReference type="ARBA" id="ARBA00012417"/>
    </source>
</evidence>
<keyword evidence="6" id="KW-0235">DNA replication</keyword>
<dbReference type="PROSITE" id="PS50173">
    <property type="entry name" value="UMUC"/>
    <property type="match status" value="1"/>
</dbReference>
<dbReference type="PANTHER" id="PTHR11076">
    <property type="entry name" value="DNA REPAIR POLYMERASE UMUC / TRANSFERASE FAMILY MEMBER"/>
    <property type="match status" value="1"/>
</dbReference>
<evidence type="ECO:0000256" key="4">
    <source>
        <dbReference type="ARBA" id="ARBA00022679"/>
    </source>
</evidence>
<dbReference type="EMBL" id="BPWL01000001">
    <property type="protein sequence ID" value="GJJ06399.1"/>
    <property type="molecule type" value="Genomic_DNA"/>
</dbReference>
<evidence type="ECO:0000256" key="13">
    <source>
        <dbReference type="SAM" id="MobiDB-lite"/>
    </source>
</evidence>
<dbReference type="Gene3D" id="3.30.1490.100">
    <property type="entry name" value="DNA polymerase, Y-family, little finger domain"/>
    <property type="match status" value="1"/>
</dbReference>
<evidence type="ECO:0000256" key="8">
    <source>
        <dbReference type="ARBA" id="ARBA00022763"/>
    </source>
</evidence>
<reference evidence="15" key="1">
    <citation type="submission" date="2021-10" db="EMBL/GenBank/DDBJ databases">
        <title>De novo Genome Assembly of Clathrus columnatus (Basidiomycota, Fungi) Using Illumina and Nanopore Sequence Data.</title>
        <authorList>
            <person name="Ogiso-Tanaka E."/>
            <person name="Itagaki H."/>
            <person name="Hosoya T."/>
            <person name="Hosaka K."/>
        </authorList>
    </citation>
    <scope>NUCLEOTIDE SEQUENCE</scope>
    <source>
        <strain evidence="15">MO-923</strain>
    </source>
</reference>
<evidence type="ECO:0000256" key="1">
    <source>
        <dbReference type="ARBA" id="ARBA00010945"/>
    </source>
</evidence>
<dbReference type="SUPFAM" id="SSF100879">
    <property type="entry name" value="Lesion bypass DNA polymerase (Y-family), little finger domain"/>
    <property type="match status" value="1"/>
</dbReference>
<comment type="similarity">
    <text evidence="1">Belongs to the DNA polymerase type-Y family.</text>
</comment>
<dbReference type="GO" id="GO:0006260">
    <property type="term" value="P:DNA replication"/>
    <property type="evidence" value="ECO:0007669"/>
    <property type="project" value="UniProtKB-KW"/>
</dbReference>